<organism evidence="4 5">
    <name type="scientific">Microtetraspora fusca</name>
    <dbReference type="NCBI Taxonomy" id="1997"/>
    <lineage>
        <taxon>Bacteria</taxon>
        <taxon>Bacillati</taxon>
        <taxon>Actinomycetota</taxon>
        <taxon>Actinomycetes</taxon>
        <taxon>Streptosporangiales</taxon>
        <taxon>Streptosporangiaceae</taxon>
        <taxon>Microtetraspora</taxon>
    </lineage>
</organism>
<gene>
    <name evidence="4" type="ORF">ACFY05_26750</name>
</gene>
<dbReference type="EMBL" id="JBIAXI010000017">
    <property type="protein sequence ID" value="MFF4776466.1"/>
    <property type="molecule type" value="Genomic_DNA"/>
</dbReference>
<protein>
    <submittedName>
        <fullName evidence="4">VanZ family protein</fullName>
    </submittedName>
</protein>
<evidence type="ECO:0000313" key="4">
    <source>
        <dbReference type="EMBL" id="MFF4776466.1"/>
    </source>
</evidence>
<accession>A0ABW6VC09</accession>
<keyword evidence="2" id="KW-0472">Membrane</keyword>
<feature type="domain" description="VanZ-like" evidence="3">
    <location>
        <begin position="88"/>
        <end position="158"/>
    </location>
</feature>
<name>A0ABW6VC09_MICFU</name>
<feature type="compositionally biased region" description="Basic and acidic residues" evidence="1">
    <location>
        <begin position="173"/>
        <end position="186"/>
    </location>
</feature>
<dbReference type="Proteomes" id="UP001602119">
    <property type="component" value="Unassembled WGS sequence"/>
</dbReference>
<feature type="transmembrane region" description="Helical" evidence="2">
    <location>
        <begin position="91"/>
        <end position="108"/>
    </location>
</feature>
<evidence type="ECO:0000256" key="2">
    <source>
        <dbReference type="SAM" id="Phobius"/>
    </source>
</evidence>
<evidence type="ECO:0000256" key="1">
    <source>
        <dbReference type="SAM" id="MobiDB-lite"/>
    </source>
</evidence>
<feature type="region of interest" description="Disordered" evidence="1">
    <location>
        <begin position="173"/>
        <end position="192"/>
    </location>
</feature>
<dbReference type="RefSeq" id="WP_387344842.1">
    <property type="nucleotide sequence ID" value="NZ_JBIAXI010000017.1"/>
</dbReference>
<dbReference type="Pfam" id="PF04892">
    <property type="entry name" value="VanZ"/>
    <property type="match status" value="1"/>
</dbReference>
<evidence type="ECO:0000259" key="3">
    <source>
        <dbReference type="Pfam" id="PF04892"/>
    </source>
</evidence>
<feature type="transmembrane region" description="Helical" evidence="2">
    <location>
        <begin position="12"/>
        <end position="33"/>
    </location>
</feature>
<keyword evidence="5" id="KW-1185">Reference proteome</keyword>
<reference evidence="4 5" key="1">
    <citation type="submission" date="2024-10" db="EMBL/GenBank/DDBJ databases">
        <title>The Natural Products Discovery Center: Release of the First 8490 Sequenced Strains for Exploring Actinobacteria Biosynthetic Diversity.</title>
        <authorList>
            <person name="Kalkreuter E."/>
            <person name="Kautsar S.A."/>
            <person name="Yang D."/>
            <person name="Bader C.D."/>
            <person name="Teijaro C.N."/>
            <person name="Fluegel L."/>
            <person name="Davis C.M."/>
            <person name="Simpson J.R."/>
            <person name="Lauterbach L."/>
            <person name="Steele A.D."/>
            <person name="Gui C."/>
            <person name="Meng S."/>
            <person name="Li G."/>
            <person name="Viehrig K."/>
            <person name="Ye F."/>
            <person name="Su P."/>
            <person name="Kiefer A.F."/>
            <person name="Nichols A."/>
            <person name="Cepeda A.J."/>
            <person name="Yan W."/>
            <person name="Fan B."/>
            <person name="Jiang Y."/>
            <person name="Adhikari A."/>
            <person name="Zheng C.-J."/>
            <person name="Schuster L."/>
            <person name="Cowan T.M."/>
            <person name="Smanski M.J."/>
            <person name="Chevrette M.G."/>
            <person name="De Carvalho L.P.S."/>
            <person name="Shen B."/>
        </authorList>
    </citation>
    <scope>NUCLEOTIDE SEQUENCE [LARGE SCALE GENOMIC DNA]</scope>
    <source>
        <strain evidence="4 5">NPDC001281</strain>
    </source>
</reference>
<proteinExistence type="predicted"/>
<keyword evidence="2" id="KW-1133">Transmembrane helix</keyword>
<feature type="transmembrane region" description="Helical" evidence="2">
    <location>
        <begin position="115"/>
        <end position="131"/>
    </location>
</feature>
<keyword evidence="2" id="KW-0812">Transmembrane</keyword>
<evidence type="ECO:0000313" key="5">
    <source>
        <dbReference type="Proteomes" id="UP001602119"/>
    </source>
</evidence>
<feature type="transmembrane region" description="Helical" evidence="2">
    <location>
        <begin position="45"/>
        <end position="64"/>
    </location>
</feature>
<feature type="transmembrane region" description="Helical" evidence="2">
    <location>
        <begin position="143"/>
        <end position="163"/>
    </location>
</feature>
<sequence>MPLPIHVFLSNYTLWVPTVSLMAVFLLAAVLLSKWISGRTGSNRGLVFLFLAGVAGVLSITLPLRFEFVGLHHCSIENPLDLGNLADPQNYLNLFLYTPAAFFGQLVFRRGYRLVASFAATSAAIEFMQMFSPDRSCTSSDFVLNACGSVIGVLAAQLALMLVGIDGKQDIRAGGEGHRPAGKSRDASTGSR</sequence>
<comment type="caution">
    <text evidence="4">The sequence shown here is derived from an EMBL/GenBank/DDBJ whole genome shotgun (WGS) entry which is preliminary data.</text>
</comment>
<dbReference type="InterPro" id="IPR006976">
    <property type="entry name" value="VanZ-like"/>
</dbReference>